<dbReference type="Proteomes" id="UP001159428">
    <property type="component" value="Unassembled WGS sequence"/>
</dbReference>
<keyword evidence="2" id="KW-0175">Coiled coil</keyword>
<protein>
    <recommendedName>
        <fullName evidence="4">Fibrinogen C-terminal domain-containing protein</fullName>
    </recommendedName>
</protein>
<dbReference type="CDD" id="cd00087">
    <property type="entry name" value="FReD"/>
    <property type="match status" value="2"/>
</dbReference>
<feature type="signal peptide" evidence="3">
    <location>
        <begin position="1"/>
        <end position="22"/>
    </location>
</feature>
<keyword evidence="3" id="KW-0732">Signal</keyword>
<dbReference type="InterPro" id="IPR036056">
    <property type="entry name" value="Fibrinogen-like_C"/>
</dbReference>
<dbReference type="InterPro" id="IPR002181">
    <property type="entry name" value="Fibrinogen_a/b/g_C_dom"/>
</dbReference>
<evidence type="ECO:0000256" key="1">
    <source>
        <dbReference type="ARBA" id="ARBA00023157"/>
    </source>
</evidence>
<organism evidence="5 6">
    <name type="scientific">Pocillopora meandrina</name>
    <dbReference type="NCBI Taxonomy" id="46732"/>
    <lineage>
        <taxon>Eukaryota</taxon>
        <taxon>Metazoa</taxon>
        <taxon>Cnidaria</taxon>
        <taxon>Anthozoa</taxon>
        <taxon>Hexacorallia</taxon>
        <taxon>Scleractinia</taxon>
        <taxon>Astrocoeniina</taxon>
        <taxon>Pocilloporidae</taxon>
        <taxon>Pocillopora</taxon>
    </lineage>
</organism>
<dbReference type="AlphaFoldDB" id="A0AAU9Y2Y5"/>
<keyword evidence="1" id="KW-1015">Disulfide bond</keyword>
<evidence type="ECO:0000259" key="4">
    <source>
        <dbReference type="PROSITE" id="PS51406"/>
    </source>
</evidence>
<reference evidence="5 6" key="1">
    <citation type="submission" date="2022-05" db="EMBL/GenBank/DDBJ databases">
        <authorList>
            <consortium name="Genoscope - CEA"/>
            <person name="William W."/>
        </authorList>
    </citation>
    <scope>NUCLEOTIDE SEQUENCE [LARGE SCALE GENOMIC DNA]</scope>
</reference>
<accession>A0AAU9Y2Y5</accession>
<dbReference type="InterPro" id="IPR014716">
    <property type="entry name" value="Fibrinogen_a/b/g_C_1"/>
</dbReference>
<proteinExistence type="predicted"/>
<feature type="chain" id="PRO_5043784781" description="Fibrinogen C-terminal domain-containing protein" evidence="3">
    <location>
        <begin position="23"/>
        <end position="529"/>
    </location>
</feature>
<evidence type="ECO:0000313" key="6">
    <source>
        <dbReference type="Proteomes" id="UP001159428"/>
    </source>
</evidence>
<dbReference type="PANTHER" id="PTHR19143">
    <property type="entry name" value="FIBRINOGEN/TENASCIN/ANGIOPOEITIN"/>
    <property type="match status" value="1"/>
</dbReference>
<feature type="coiled-coil region" evidence="2">
    <location>
        <begin position="53"/>
        <end position="80"/>
    </location>
</feature>
<dbReference type="PROSITE" id="PS51406">
    <property type="entry name" value="FIBRINOGEN_C_2"/>
    <property type="match status" value="2"/>
</dbReference>
<gene>
    <name evidence="5" type="ORF">PMEA_00002272</name>
</gene>
<evidence type="ECO:0000256" key="3">
    <source>
        <dbReference type="SAM" id="SignalP"/>
    </source>
</evidence>
<dbReference type="EMBL" id="CALNXJ010000104">
    <property type="protein sequence ID" value="CAH3164428.1"/>
    <property type="molecule type" value="Genomic_DNA"/>
</dbReference>
<dbReference type="SMART" id="SM00186">
    <property type="entry name" value="FBG"/>
    <property type="match status" value="2"/>
</dbReference>
<feature type="domain" description="Fibrinogen C-terminal" evidence="4">
    <location>
        <begin position="310"/>
        <end position="528"/>
    </location>
</feature>
<dbReference type="NCBIfam" id="NF040941">
    <property type="entry name" value="GGGWT_bact"/>
    <property type="match status" value="2"/>
</dbReference>
<feature type="domain" description="Fibrinogen C-terminal" evidence="4">
    <location>
        <begin position="94"/>
        <end position="309"/>
    </location>
</feature>
<name>A0AAU9Y2Y5_9CNID</name>
<evidence type="ECO:0000313" key="5">
    <source>
        <dbReference type="EMBL" id="CAH3164428.1"/>
    </source>
</evidence>
<comment type="caution">
    <text evidence="5">The sequence shown here is derived from an EMBL/GenBank/DDBJ whole genome shotgun (WGS) entry which is preliminary data.</text>
</comment>
<evidence type="ECO:0000256" key="2">
    <source>
        <dbReference type="SAM" id="Coils"/>
    </source>
</evidence>
<dbReference type="FunFam" id="3.90.215.10:FF:000001">
    <property type="entry name" value="Tenascin isoform 1"/>
    <property type="match status" value="2"/>
</dbReference>
<dbReference type="SUPFAM" id="SSF56496">
    <property type="entry name" value="Fibrinogen C-terminal domain-like"/>
    <property type="match status" value="2"/>
</dbReference>
<dbReference type="InterPro" id="IPR020837">
    <property type="entry name" value="Fibrinogen_CS"/>
</dbReference>
<dbReference type="PROSITE" id="PS00514">
    <property type="entry name" value="FIBRINOGEN_C_1"/>
    <property type="match status" value="2"/>
</dbReference>
<dbReference type="InterPro" id="IPR050373">
    <property type="entry name" value="Fibrinogen_C-term_domain"/>
</dbReference>
<dbReference type="Gene3D" id="3.90.215.10">
    <property type="entry name" value="Gamma Fibrinogen, chain A, domain 1"/>
    <property type="match status" value="2"/>
</dbReference>
<dbReference type="GO" id="GO:0005615">
    <property type="term" value="C:extracellular space"/>
    <property type="evidence" value="ECO:0007669"/>
    <property type="project" value="TreeGrafter"/>
</dbReference>
<sequence length="529" mass="60295">MIFIKVVFSLLYCSLSFQTASGESDTAKATPDTSTSSKCHSVHFNNYYSGPANKDIKVHLLKIENQLANLEKKIDALTENKTTPLGEFIYIYVLQLIHAMKNCAELYKSGKRITGVYTIDPDGLGAFDVFCDQKSSRGGWTVFQKRLDGSVDFVSRGWADYKRGFGNLNGEFWLGLDKIHRLTKIKSRLRVELEDIQGKAAYAEYDMFSVSDERTKYRFGLGIYTGTAGDSLSYHRNMAFSTKDRDNDDSSTNCAAKYGSAWWYKSCVRANLNGYYYHGQHTSAPWRGINWNVWKGHSYSAKRAEMKIRPVDFLTMKNCAELYKSGERITGVYTIDPDGLGAFDVFCDQKSVGGGWTVFQKRLDGSVDFNNRGWADFRRGFGNLNGEFWLGLDKVHRLTKTKSRLRVELEDTQGKIAYAEYDMFSVSSERNKYRLGLGKYTGTAGDSLSFHRNMAFSTKDRDNDKYSGNCAAYYKSAWWYNNCLRANLNGYYYHGSHVGSAHRGINWDKWKGHSYSAKRAEMKIRPVDF</sequence>
<keyword evidence="6" id="KW-1185">Reference proteome</keyword>
<dbReference type="Pfam" id="PF00147">
    <property type="entry name" value="Fibrinogen_C"/>
    <property type="match status" value="2"/>
</dbReference>